<evidence type="ECO:0000256" key="2">
    <source>
        <dbReference type="ARBA" id="ARBA00023002"/>
    </source>
</evidence>
<dbReference type="EMBL" id="CP024608">
    <property type="protein sequence ID" value="ATQ77077.1"/>
    <property type="molecule type" value="Genomic_DNA"/>
</dbReference>
<reference evidence="4" key="1">
    <citation type="submission" date="2017-10" db="EMBL/GenBank/DDBJ databases">
        <title>Massilia psychrophilum sp. nov., a novel purple-pigmented bacterium isolated from Tianshan glacier, Xinjiang Municipality, China.</title>
        <authorList>
            <person name="Wang H."/>
        </authorList>
    </citation>
    <scope>NUCLEOTIDE SEQUENCE [LARGE SCALE GENOMIC DNA]</scope>
    <source>
        <strain evidence="4">B2</strain>
    </source>
</reference>
<dbReference type="PANTHER" id="PTHR43656:SF2">
    <property type="entry name" value="BINDING OXIDOREDUCTASE, PUTATIVE (AFU_ORTHOLOGUE AFUA_2G08260)-RELATED"/>
    <property type="match status" value="1"/>
</dbReference>
<gene>
    <name evidence="4" type="ORF">CR152_23100</name>
</gene>
<evidence type="ECO:0000313" key="5">
    <source>
        <dbReference type="Proteomes" id="UP000229897"/>
    </source>
</evidence>
<dbReference type="AlphaFoldDB" id="A0A2D2DQ16"/>
<proteinExistence type="predicted"/>
<keyword evidence="1" id="KW-0285">Flavoprotein</keyword>
<evidence type="ECO:0000259" key="3">
    <source>
        <dbReference type="Pfam" id="PF00724"/>
    </source>
</evidence>
<keyword evidence="5" id="KW-1185">Reference proteome</keyword>
<dbReference type="KEGG" id="mass:CR152_23100"/>
<sequence length="379" mass="40762">MSTDTHGARQHDGLFEPLAIGRMALRNRLAVAPMTRVSATDSGCATGRMARYYGAFAEGGFGLVITEGIYTDKAYSQGYWNQPGLSDDVQRDAWATVTDAVHTGGARVVAQLMHAGALSQGNPYRDGTVGPSAVRPKGLQMTFYRGQGDYPVPRAMSDAEISEAIDGFADAALRAKQAGFDGVEIHGANGYLLDQFLTEGTNLRNDRHGGDVERRLRLIVEVTRAVRTAVGREFTVGVRISQGKVNDFTHKWRDGENEAALIFKALATLPMDYVHTTEFEAWKSAFGNGASLAALARRHAGVPVIANGSLHDPERAASLMGSGQADVVSLGRGALTHPDWPARVLRGAPLDEFERGILSPIADLANADRRHAEHTNALL</sequence>
<dbReference type="GO" id="GO:0010181">
    <property type="term" value="F:FMN binding"/>
    <property type="evidence" value="ECO:0007669"/>
    <property type="project" value="InterPro"/>
</dbReference>
<dbReference type="Proteomes" id="UP000229897">
    <property type="component" value="Chromosome"/>
</dbReference>
<dbReference type="InterPro" id="IPR013785">
    <property type="entry name" value="Aldolase_TIM"/>
</dbReference>
<dbReference type="GO" id="GO:0016491">
    <property type="term" value="F:oxidoreductase activity"/>
    <property type="evidence" value="ECO:0007669"/>
    <property type="project" value="UniProtKB-KW"/>
</dbReference>
<accession>A0A2D2DQ16</accession>
<dbReference type="CDD" id="cd02803">
    <property type="entry name" value="OYE_like_FMN_family"/>
    <property type="match status" value="1"/>
</dbReference>
<dbReference type="Gene3D" id="3.20.20.70">
    <property type="entry name" value="Aldolase class I"/>
    <property type="match status" value="1"/>
</dbReference>
<dbReference type="PANTHER" id="PTHR43656">
    <property type="entry name" value="BINDING OXIDOREDUCTASE, PUTATIVE (AFU_ORTHOLOGUE AFUA_2G08260)-RELATED"/>
    <property type="match status" value="1"/>
</dbReference>
<name>A0A2D2DQ16_9BURK</name>
<evidence type="ECO:0000256" key="1">
    <source>
        <dbReference type="ARBA" id="ARBA00022630"/>
    </source>
</evidence>
<feature type="domain" description="NADH:flavin oxidoreductase/NADH oxidase N-terminal" evidence="3">
    <location>
        <begin position="14"/>
        <end position="349"/>
    </location>
</feature>
<organism evidence="4 5">
    <name type="scientific">Massilia violaceinigra</name>
    <dbReference type="NCBI Taxonomy" id="2045208"/>
    <lineage>
        <taxon>Bacteria</taxon>
        <taxon>Pseudomonadati</taxon>
        <taxon>Pseudomonadota</taxon>
        <taxon>Betaproteobacteria</taxon>
        <taxon>Burkholderiales</taxon>
        <taxon>Oxalobacteraceae</taxon>
        <taxon>Telluria group</taxon>
        <taxon>Massilia</taxon>
    </lineage>
</organism>
<dbReference type="SUPFAM" id="SSF51395">
    <property type="entry name" value="FMN-linked oxidoreductases"/>
    <property type="match status" value="1"/>
</dbReference>
<protein>
    <submittedName>
        <fullName evidence="4">NADH:flavin oxidoreductase</fullName>
    </submittedName>
</protein>
<dbReference type="InterPro" id="IPR001155">
    <property type="entry name" value="OxRdtase_FMN_N"/>
</dbReference>
<keyword evidence="2" id="KW-0560">Oxidoreductase</keyword>
<evidence type="ECO:0000313" key="4">
    <source>
        <dbReference type="EMBL" id="ATQ77077.1"/>
    </source>
</evidence>
<dbReference type="InterPro" id="IPR051799">
    <property type="entry name" value="NADH_flavin_oxidoreductase"/>
</dbReference>
<dbReference type="OrthoDB" id="8521686at2"/>
<dbReference type="Pfam" id="PF00724">
    <property type="entry name" value="Oxidored_FMN"/>
    <property type="match status" value="1"/>
</dbReference>
<dbReference type="RefSeq" id="WP_099878919.1">
    <property type="nucleotide sequence ID" value="NZ_CP024608.1"/>
</dbReference>